<dbReference type="Proteomes" id="UP001317629">
    <property type="component" value="Chromosome"/>
</dbReference>
<dbReference type="RefSeq" id="WP_281928462.1">
    <property type="nucleotide sequence ID" value="NZ_AP027142.1"/>
</dbReference>
<keyword evidence="1" id="KW-0812">Transmembrane</keyword>
<feature type="transmembrane region" description="Helical" evidence="1">
    <location>
        <begin position="57"/>
        <end position="79"/>
    </location>
</feature>
<accession>A0ABN6VHH8</accession>
<gene>
    <name evidence="2" type="ORF">SS37A_26500</name>
</gene>
<organism evidence="2 3">
    <name type="scientific">Methylocystis iwaonis</name>
    <dbReference type="NCBI Taxonomy" id="2885079"/>
    <lineage>
        <taxon>Bacteria</taxon>
        <taxon>Pseudomonadati</taxon>
        <taxon>Pseudomonadota</taxon>
        <taxon>Alphaproteobacteria</taxon>
        <taxon>Hyphomicrobiales</taxon>
        <taxon>Methylocystaceae</taxon>
        <taxon>Methylocystis</taxon>
    </lineage>
</organism>
<evidence type="ECO:0000313" key="3">
    <source>
        <dbReference type="Proteomes" id="UP001317629"/>
    </source>
</evidence>
<dbReference type="EMBL" id="AP027142">
    <property type="protein sequence ID" value="BDV35121.1"/>
    <property type="molecule type" value="Genomic_DNA"/>
</dbReference>
<feature type="transmembrane region" description="Helical" evidence="1">
    <location>
        <begin position="128"/>
        <end position="146"/>
    </location>
</feature>
<reference evidence="2 3" key="1">
    <citation type="journal article" date="2023" name="Int. J. Syst. Evol. Microbiol.">
        <title>Methylocystis iwaonis sp. nov., a type II methane-oxidizing bacterium from surface soil of a rice paddy field in Japan, and emended description of the genus Methylocystis (ex Whittenbury et al. 1970) Bowman et al. 1993.</title>
        <authorList>
            <person name="Kaise H."/>
            <person name="Sawadogo J.B."/>
            <person name="Alam M.S."/>
            <person name="Ueno C."/>
            <person name="Dianou D."/>
            <person name="Shinjo R."/>
            <person name="Asakawa S."/>
        </authorList>
    </citation>
    <scope>NUCLEOTIDE SEQUENCE [LARGE SCALE GENOMIC DNA]</scope>
    <source>
        <strain evidence="2 3">SS37A-Re</strain>
    </source>
</reference>
<protein>
    <submittedName>
        <fullName evidence="2">Uncharacterized protein</fullName>
    </submittedName>
</protein>
<name>A0ABN6VHH8_9HYPH</name>
<sequence length="165" mass="16868">MRLIVIVFGFVIAVGVGAVFLFVSAFFDPVTREAGLSSVLAGIFAILDEAIEPEQAVATLGFVIWAAIVAVCAAPLAVAALVGEAAGARSIVWYSGVSGVLAGASPWIARASKGLERAHKVSEAEARLALLFFLTGALTGAIYWLIAAPARKAAAPQTASDGRGI</sequence>
<evidence type="ECO:0000256" key="1">
    <source>
        <dbReference type="SAM" id="Phobius"/>
    </source>
</evidence>
<keyword evidence="3" id="KW-1185">Reference proteome</keyword>
<keyword evidence="1" id="KW-1133">Transmembrane helix</keyword>
<keyword evidence="1" id="KW-0472">Membrane</keyword>
<proteinExistence type="predicted"/>
<evidence type="ECO:0000313" key="2">
    <source>
        <dbReference type="EMBL" id="BDV35121.1"/>
    </source>
</evidence>
<feature type="transmembrane region" description="Helical" evidence="1">
    <location>
        <begin position="6"/>
        <end position="27"/>
    </location>
</feature>
<feature type="transmembrane region" description="Helical" evidence="1">
    <location>
        <begin position="91"/>
        <end position="108"/>
    </location>
</feature>